<dbReference type="Pfam" id="PF00035">
    <property type="entry name" value="dsrm"/>
    <property type="match status" value="1"/>
</dbReference>
<evidence type="ECO:0000256" key="3">
    <source>
        <dbReference type="ARBA" id="ARBA00022722"/>
    </source>
</evidence>
<comment type="cofactor">
    <cofactor evidence="2">
        <name>Mg(2+)</name>
        <dbReference type="ChEBI" id="CHEBI:18420"/>
    </cofactor>
</comment>
<evidence type="ECO:0000313" key="11">
    <source>
        <dbReference type="EMBL" id="KAD3066543.1"/>
    </source>
</evidence>
<dbReference type="SUPFAM" id="SSF54768">
    <property type="entry name" value="dsRNA-binding domain-like"/>
    <property type="match status" value="1"/>
</dbReference>
<keyword evidence="7" id="KW-0460">Magnesium</keyword>
<evidence type="ECO:0000313" key="12">
    <source>
        <dbReference type="Proteomes" id="UP000326396"/>
    </source>
</evidence>
<protein>
    <recommendedName>
        <fullName evidence="10">RNase III domain-containing protein</fullName>
    </recommendedName>
</protein>
<dbReference type="GO" id="GO:0005737">
    <property type="term" value="C:cytoplasm"/>
    <property type="evidence" value="ECO:0007669"/>
    <property type="project" value="TreeGrafter"/>
</dbReference>
<dbReference type="GO" id="GO:0004525">
    <property type="term" value="F:ribonuclease III activity"/>
    <property type="evidence" value="ECO:0007669"/>
    <property type="project" value="InterPro"/>
</dbReference>
<proteinExistence type="predicted"/>
<comment type="caution">
    <text evidence="11">The sequence shown here is derived from an EMBL/GenBank/DDBJ whole genome shotgun (WGS) entry which is preliminary data.</text>
</comment>
<dbReference type="CDD" id="cd00593">
    <property type="entry name" value="RIBOc"/>
    <property type="match status" value="1"/>
</dbReference>
<evidence type="ECO:0000256" key="5">
    <source>
        <dbReference type="ARBA" id="ARBA00022759"/>
    </source>
</evidence>
<keyword evidence="6" id="KW-0378">Hydrolase</keyword>
<dbReference type="AlphaFoldDB" id="A0A5N6M0Q5"/>
<dbReference type="SUPFAM" id="SSF69065">
    <property type="entry name" value="RNase III domain-like"/>
    <property type="match status" value="1"/>
</dbReference>
<feature type="domain" description="RNase III" evidence="10">
    <location>
        <begin position="29"/>
        <end position="171"/>
    </location>
</feature>
<dbReference type="PANTHER" id="PTHR14950">
    <property type="entry name" value="DICER-RELATED"/>
    <property type="match status" value="1"/>
</dbReference>
<dbReference type="InterPro" id="IPR000999">
    <property type="entry name" value="RNase_III_dom"/>
</dbReference>
<dbReference type="InterPro" id="IPR014720">
    <property type="entry name" value="dsRBD_dom"/>
</dbReference>
<evidence type="ECO:0000259" key="10">
    <source>
        <dbReference type="PROSITE" id="PS50142"/>
    </source>
</evidence>
<dbReference type="Gene3D" id="1.10.1520.10">
    <property type="entry name" value="Ribonuclease III domain"/>
    <property type="match status" value="1"/>
</dbReference>
<accession>A0A5N6M0Q5</accession>
<evidence type="ECO:0000256" key="7">
    <source>
        <dbReference type="ARBA" id="ARBA00022842"/>
    </source>
</evidence>
<evidence type="ECO:0000256" key="1">
    <source>
        <dbReference type="ARBA" id="ARBA00001936"/>
    </source>
</evidence>
<keyword evidence="8" id="KW-0694">RNA-binding</keyword>
<evidence type="ECO:0000256" key="6">
    <source>
        <dbReference type="ARBA" id="ARBA00022801"/>
    </source>
</evidence>
<dbReference type="GO" id="GO:0046872">
    <property type="term" value="F:metal ion binding"/>
    <property type="evidence" value="ECO:0007669"/>
    <property type="project" value="UniProtKB-KW"/>
</dbReference>
<dbReference type="PROSITE" id="PS50142">
    <property type="entry name" value="RNASE_3_2"/>
    <property type="match status" value="1"/>
</dbReference>
<keyword evidence="12" id="KW-1185">Reference proteome</keyword>
<reference evidence="11 12" key="1">
    <citation type="submission" date="2019-05" db="EMBL/GenBank/DDBJ databases">
        <title>Mikania micrantha, genome provides insights into the molecular mechanism of rapid growth.</title>
        <authorList>
            <person name="Liu B."/>
        </authorList>
    </citation>
    <scope>NUCLEOTIDE SEQUENCE [LARGE SCALE GENOMIC DNA]</scope>
    <source>
        <strain evidence="11">NLD-2019</strain>
        <tissue evidence="11">Leaf</tissue>
    </source>
</reference>
<dbReference type="Proteomes" id="UP000326396">
    <property type="component" value="Linkage Group LG7"/>
</dbReference>
<dbReference type="Pfam" id="PF00636">
    <property type="entry name" value="Ribonuclease_3"/>
    <property type="match status" value="1"/>
</dbReference>
<comment type="cofactor">
    <cofactor evidence="1">
        <name>Mn(2+)</name>
        <dbReference type="ChEBI" id="CHEBI:29035"/>
    </cofactor>
</comment>
<dbReference type="PANTHER" id="PTHR14950:SF63">
    <property type="entry name" value="RIBONUCLEASE III-RELATED"/>
    <property type="match status" value="1"/>
</dbReference>
<keyword evidence="5" id="KW-0255">Endonuclease</keyword>
<dbReference type="SMART" id="SM00535">
    <property type="entry name" value="RIBOc"/>
    <property type="match status" value="1"/>
</dbReference>
<dbReference type="PROSITE" id="PS00517">
    <property type="entry name" value="RNASE_3_1"/>
    <property type="match status" value="1"/>
</dbReference>
<evidence type="ECO:0000256" key="9">
    <source>
        <dbReference type="SAM" id="MobiDB-lite"/>
    </source>
</evidence>
<keyword evidence="4" id="KW-0479">Metal-binding</keyword>
<evidence type="ECO:0000256" key="2">
    <source>
        <dbReference type="ARBA" id="ARBA00001946"/>
    </source>
</evidence>
<dbReference type="OrthoDB" id="416741at2759"/>
<organism evidence="11 12">
    <name type="scientific">Mikania micrantha</name>
    <name type="common">bitter vine</name>
    <dbReference type="NCBI Taxonomy" id="192012"/>
    <lineage>
        <taxon>Eukaryota</taxon>
        <taxon>Viridiplantae</taxon>
        <taxon>Streptophyta</taxon>
        <taxon>Embryophyta</taxon>
        <taxon>Tracheophyta</taxon>
        <taxon>Spermatophyta</taxon>
        <taxon>Magnoliopsida</taxon>
        <taxon>eudicotyledons</taxon>
        <taxon>Gunneridae</taxon>
        <taxon>Pentapetalae</taxon>
        <taxon>asterids</taxon>
        <taxon>campanulids</taxon>
        <taxon>Asterales</taxon>
        <taxon>Asteraceae</taxon>
        <taxon>Asteroideae</taxon>
        <taxon>Heliantheae alliance</taxon>
        <taxon>Eupatorieae</taxon>
        <taxon>Mikania</taxon>
    </lineage>
</organism>
<dbReference type="GO" id="GO:0003723">
    <property type="term" value="F:RNA binding"/>
    <property type="evidence" value="ECO:0007669"/>
    <property type="project" value="UniProtKB-KW"/>
</dbReference>
<dbReference type="FunFam" id="1.10.1520.10:FF:000004">
    <property type="entry name" value="Endoribonuclease dicer-like 1"/>
    <property type="match status" value="1"/>
</dbReference>
<sequence length="264" mass="29866">MQQVLTELTPPSQMNDSITESNSPLLPSLNEVETIIGYKFKNMELLKEAFTHNSCKDEASQSYERLEYLGDSVLNILFAKEHYFSYPKMKSGELTQLRAANVDTEALARVAFKHGLHRFLKHDDPSLNERVQELMEGIKEHPLHSHGLINSPKILADIVEAVVGAVYVDNGLSIDETWEVVKNLLHPLTTPENLSLNPVVKLNEKCQKMGIKLEYKSLWIETGDIEIYKDNELIGKGNYKKKKTTAKNKAAADAYENLVKLLDI</sequence>
<dbReference type="InterPro" id="IPR036389">
    <property type="entry name" value="RNase_III_sf"/>
</dbReference>
<dbReference type="GO" id="GO:0030422">
    <property type="term" value="P:siRNA processing"/>
    <property type="evidence" value="ECO:0007669"/>
    <property type="project" value="TreeGrafter"/>
</dbReference>
<gene>
    <name evidence="11" type="ORF">E3N88_34423</name>
</gene>
<evidence type="ECO:0000256" key="8">
    <source>
        <dbReference type="ARBA" id="ARBA00022884"/>
    </source>
</evidence>
<evidence type="ECO:0000256" key="4">
    <source>
        <dbReference type="ARBA" id="ARBA00022723"/>
    </source>
</evidence>
<dbReference type="GO" id="GO:0005634">
    <property type="term" value="C:nucleus"/>
    <property type="evidence" value="ECO:0007669"/>
    <property type="project" value="TreeGrafter"/>
</dbReference>
<feature type="region of interest" description="Disordered" evidence="9">
    <location>
        <begin position="1"/>
        <end position="22"/>
    </location>
</feature>
<name>A0A5N6M0Q5_9ASTR</name>
<dbReference type="EMBL" id="SZYD01000017">
    <property type="protein sequence ID" value="KAD3066543.1"/>
    <property type="molecule type" value="Genomic_DNA"/>
</dbReference>
<keyword evidence="3" id="KW-0540">Nuclease</keyword>
<dbReference type="Gene3D" id="3.30.160.20">
    <property type="match status" value="1"/>
</dbReference>